<dbReference type="EMBL" id="VCKX01000197">
    <property type="protein sequence ID" value="TMR26462.1"/>
    <property type="molecule type" value="Genomic_DNA"/>
</dbReference>
<dbReference type="PROSITE" id="PS51371">
    <property type="entry name" value="CBS"/>
    <property type="match status" value="1"/>
</dbReference>
<reference evidence="3 4" key="1">
    <citation type="submission" date="2019-05" db="EMBL/GenBank/DDBJ databases">
        <title>Draft genome sequence of Nonomuraea zeae DSM 100528.</title>
        <authorList>
            <person name="Saricaoglu S."/>
            <person name="Isik K."/>
        </authorList>
    </citation>
    <scope>NUCLEOTIDE SEQUENCE [LARGE SCALE GENOMIC DNA]</scope>
    <source>
        <strain evidence="3 4">DSM 100528</strain>
    </source>
</reference>
<dbReference type="Gene3D" id="3.10.580.10">
    <property type="entry name" value="CBS-domain"/>
    <property type="match status" value="1"/>
</dbReference>
<dbReference type="OrthoDB" id="3535009at2"/>
<evidence type="ECO:0000313" key="4">
    <source>
        <dbReference type="Proteomes" id="UP000306628"/>
    </source>
</evidence>
<name>A0A5S4G0T2_9ACTN</name>
<feature type="domain" description="CBS" evidence="2">
    <location>
        <begin position="94"/>
        <end position="152"/>
    </location>
</feature>
<dbReference type="CDD" id="cd17788">
    <property type="entry name" value="CBS_pair_bac"/>
    <property type="match status" value="1"/>
</dbReference>
<dbReference type="Proteomes" id="UP000306628">
    <property type="component" value="Unassembled WGS sequence"/>
</dbReference>
<dbReference type="InterPro" id="IPR000644">
    <property type="entry name" value="CBS_dom"/>
</dbReference>
<dbReference type="InterPro" id="IPR046342">
    <property type="entry name" value="CBS_dom_sf"/>
</dbReference>
<sequence length="152" mass="16191">MQASNIAVNLPTVTVRDSVARAVRIMALGRMPGLIVVDDRGRPWSVLPGTQVLRLAVPGAYQEDPALCRTIDEAHADVFWGELGDLTVGDCLPRQPAAPATVRLDATLLEVAALMSRLRSPLVAVVDRDGALAGAITLERLLTFLALSSPED</sequence>
<gene>
    <name evidence="3" type="ORF">ETD85_42455</name>
</gene>
<dbReference type="AlphaFoldDB" id="A0A5S4G0T2"/>
<comment type="caution">
    <text evidence="3">The sequence shown here is derived from an EMBL/GenBank/DDBJ whole genome shotgun (WGS) entry which is preliminary data.</text>
</comment>
<proteinExistence type="predicted"/>
<evidence type="ECO:0000256" key="1">
    <source>
        <dbReference type="PROSITE-ProRule" id="PRU00703"/>
    </source>
</evidence>
<evidence type="ECO:0000313" key="3">
    <source>
        <dbReference type="EMBL" id="TMR26462.1"/>
    </source>
</evidence>
<evidence type="ECO:0000259" key="2">
    <source>
        <dbReference type="PROSITE" id="PS51371"/>
    </source>
</evidence>
<keyword evidence="1" id="KW-0129">CBS domain</keyword>
<accession>A0A5S4G0T2</accession>
<dbReference type="SMART" id="SM00116">
    <property type="entry name" value="CBS"/>
    <property type="match status" value="2"/>
</dbReference>
<dbReference type="Pfam" id="PF00571">
    <property type="entry name" value="CBS"/>
    <property type="match status" value="1"/>
</dbReference>
<organism evidence="3 4">
    <name type="scientific">Nonomuraea zeae</name>
    <dbReference type="NCBI Taxonomy" id="1642303"/>
    <lineage>
        <taxon>Bacteria</taxon>
        <taxon>Bacillati</taxon>
        <taxon>Actinomycetota</taxon>
        <taxon>Actinomycetes</taxon>
        <taxon>Streptosporangiales</taxon>
        <taxon>Streptosporangiaceae</taxon>
        <taxon>Nonomuraea</taxon>
    </lineage>
</organism>
<protein>
    <submittedName>
        <fullName evidence="3">CBS domain-containing protein</fullName>
    </submittedName>
</protein>
<keyword evidence="4" id="KW-1185">Reference proteome</keyword>
<dbReference type="SUPFAM" id="SSF54631">
    <property type="entry name" value="CBS-domain pair"/>
    <property type="match status" value="1"/>
</dbReference>